<evidence type="ECO:0000313" key="4">
    <source>
        <dbReference type="Proteomes" id="UP001205560"/>
    </source>
</evidence>
<name>A0ABT2A337_9BURK</name>
<dbReference type="PROSITE" id="PS50994">
    <property type="entry name" value="INTEGRASE"/>
    <property type="match status" value="1"/>
</dbReference>
<dbReference type="InterPro" id="IPR036397">
    <property type="entry name" value="RNaseH_sf"/>
</dbReference>
<dbReference type="InterPro" id="IPR012337">
    <property type="entry name" value="RNaseH-like_sf"/>
</dbReference>
<reference evidence="3 4" key="1">
    <citation type="submission" date="2022-08" db="EMBL/GenBank/DDBJ databases">
        <title>Reclassification of Massilia species as members of the genera Telluria, Duganella, Pseudoduganella, Mokoshia gen. nov. and Zemynaea gen. nov. using orthogonal and non-orthogonal genome-based approaches.</title>
        <authorList>
            <person name="Bowman J.P."/>
        </authorList>
    </citation>
    <scope>NUCLEOTIDE SEQUENCE [LARGE SCALE GENOMIC DNA]</scope>
    <source>
        <strain evidence="3 4">LMG 28164</strain>
    </source>
</reference>
<keyword evidence="4" id="KW-1185">Reference proteome</keyword>
<sequence length="631" mass="70535">MCEALWDLFADQDTAVARILERHRVHRETLYRAARCCLDKHEDGKIFGFRVALRYVRTKGYERVTLVAPTPYARDGCAGAFGQLMRDYPAIDQLIRKAVQSRNKSVKLGGQVRQPIRDIHREFIEACRTAGITGDKYPLNTKRLAVRSLSAYIRGIVEKDFDMAVSHARGRKARMAPSTMEQAPAATRPFEVVEFDGHQIDLRVTVRLIDPFGMEQTLELHRIWILVLLDVYTRAVLGYHIALGKEYNKDDVAAALQAALTPALPRYYCIPELTVRDGGGFPSAVVPETAFACWDWFRMDGAKSHLAADTLTRLNQIVGCWTDNGPPATPNDRPYIERFFHLIARHFAHRLPGTVGNSPEAIERALSEPKGDARLNVELPELEDMIHVLISNYNATAHPGVGGKTPLEAMSYSLQVSNAFLRKLPMPLRSNLCLMQEARVVPIRGSVEAGIRPHINFWHVKYTSAVLATNAGLIGRKLRIYYDVRDIRAVKAFFEDGTELGILTAARPWHITPHSLRVRQEIYRLIAERKLAVERDECPVVAWGRYKWRQAKGNKRAANALTKQQSDLLSIPSAASPPALEAPPAIAVAAVAPAEPQGERPAATEPSAQQVPQPTAAPKPKPMQIRRTITF</sequence>
<evidence type="ECO:0000259" key="2">
    <source>
        <dbReference type="PROSITE" id="PS50994"/>
    </source>
</evidence>
<organism evidence="3 4">
    <name type="scientific">Massilia norwichensis</name>
    <dbReference type="NCBI Taxonomy" id="1442366"/>
    <lineage>
        <taxon>Bacteria</taxon>
        <taxon>Pseudomonadati</taxon>
        <taxon>Pseudomonadota</taxon>
        <taxon>Betaproteobacteria</taxon>
        <taxon>Burkholderiales</taxon>
        <taxon>Oxalobacteraceae</taxon>
        <taxon>Telluria group</taxon>
        <taxon>Massilia</taxon>
    </lineage>
</organism>
<dbReference type="InterPro" id="IPR001584">
    <property type="entry name" value="Integrase_cat-core"/>
</dbReference>
<dbReference type="Gene3D" id="3.30.420.10">
    <property type="entry name" value="Ribonuclease H-like superfamily/Ribonuclease H"/>
    <property type="match status" value="1"/>
</dbReference>
<evidence type="ECO:0000256" key="1">
    <source>
        <dbReference type="SAM" id="MobiDB-lite"/>
    </source>
</evidence>
<accession>A0ABT2A337</accession>
<dbReference type="SUPFAM" id="SSF53098">
    <property type="entry name" value="Ribonuclease H-like"/>
    <property type="match status" value="1"/>
</dbReference>
<proteinExistence type="predicted"/>
<evidence type="ECO:0000313" key="3">
    <source>
        <dbReference type="EMBL" id="MCS0588285.1"/>
    </source>
</evidence>
<gene>
    <name evidence="3" type="ORF">NX782_03605</name>
</gene>
<dbReference type="EMBL" id="JANUGX010000003">
    <property type="protein sequence ID" value="MCS0588285.1"/>
    <property type="molecule type" value="Genomic_DNA"/>
</dbReference>
<comment type="caution">
    <text evidence="3">The sequence shown here is derived from an EMBL/GenBank/DDBJ whole genome shotgun (WGS) entry which is preliminary data.</text>
</comment>
<feature type="region of interest" description="Disordered" evidence="1">
    <location>
        <begin position="593"/>
        <end position="631"/>
    </location>
</feature>
<dbReference type="Proteomes" id="UP001205560">
    <property type="component" value="Unassembled WGS sequence"/>
</dbReference>
<feature type="domain" description="Integrase catalytic" evidence="2">
    <location>
        <begin position="185"/>
        <end position="414"/>
    </location>
</feature>
<dbReference type="RefSeq" id="WP_258844100.1">
    <property type="nucleotide sequence ID" value="NZ_JANUGX010000003.1"/>
</dbReference>
<protein>
    <recommendedName>
        <fullName evidence="2">Integrase catalytic domain-containing protein</fullName>
    </recommendedName>
</protein>